<protein>
    <submittedName>
        <fullName evidence="1">Transcriptional regulator</fullName>
    </submittedName>
</protein>
<dbReference type="Gene3D" id="3.30.70.120">
    <property type="match status" value="1"/>
</dbReference>
<sequence>MSRQKVKCLVAIVNRGKGSLVADICRSYQIYFTCGTLALGTAGSELLYYLGIGETDKEMLFSFLPACLERDVMNEIAGRINIRKPGHGIMFTVPLSGISTLFQQKVMCESADKEAYMEQAERKYELVVAVVDHGFQDQVMDAARAADATGGTVFHARSLHDEDASSFLGIRLQGEKDVVMILSETGTYTRIMQAVNAACGLKTEAKGLIFSLPVDHFIGI</sequence>
<dbReference type="OrthoDB" id="9803021at2"/>
<dbReference type="InterPro" id="IPR015867">
    <property type="entry name" value="N-reg_PII/ATP_PRibTrfase_C"/>
</dbReference>
<dbReference type="AlphaFoldDB" id="A0A1C7IA71"/>
<name>A0A1C7IA71_9FIRM</name>
<dbReference type="SUPFAM" id="SSF54913">
    <property type="entry name" value="GlnB-like"/>
    <property type="match status" value="2"/>
</dbReference>
<dbReference type="InterPro" id="IPR011322">
    <property type="entry name" value="N-reg_PII-like_a/b"/>
</dbReference>
<accession>A0A1C7IA71</accession>
<gene>
    <name evidence="1" type="ORF">A4V09_12380</name>
</gene>
<reference evidence="1" key="1">
    <citation type="submission" date="2017-04" db="EMBL/GenBank/DDBJ databases">
        <title>Complete Genome Sequences of Twelve Strains of a Stable Defined Moderately Diverse Mouse Microbiota 2 (sDMDMm2).</title>
        <authorList>
            <person name="Uchimura Y."/>
            <person name="Wyss M."/>
            <person name="Brugiroux S."/>
            <person name="Limenitakis J.P."/>
            <person name="Stecher B."/>
            <person name="McCoy K.D."/>
            <person name="Macpherson A.J."/>
        </authorList>
    </citation>
    <scope>NUCLEOTIDE SEQUENCE</scope>
    <source>
        <strain evidence="1">YL58</strain>
    </source>
</reference>
<organism evidence="1 2">
    <name type="scientific">Blautia pseudococcoides</name>
    <dbReference type="NCBI Taxonomy" id="1796616"/>
    <lineage>
        <taxon>Bacteria</taxon>
        <taxon>Bacillati</taxon>
        <taxon>Bacillota</taxon>
        <taxon>Clostridia</taxon>
        <taxon>Lachnospirales</taxon>
        <taxon>Lachnospiraceae</taxon>
        <taxon>Blautia</taxon>
    </lineage>
</organism>
<keyword evidence="2" id="KW-1185">Reference proteome</keyword>
<dbReference type="Proteomes" id="UP000092574">
    <property type="component" value="Chromosome"/>
</dbReference>
<evidence type="ECO:0000313" key="1">
    <source>
        <dbReference type="EMBL" id="ANU76495.1"/>
    </source>
</evidence>
<evidence type="ECO:0000313" key="2">
    <source>
        <dbReference type="Proteomes" id="UP000092574"/>
    </source>
</evidence>
<dbReference type="STRING" id="1796616.A4V09_12380"/>
<dbReference type="EMBL" id="CP015405">
    <property type="protein sequence ID" value="ANU76495.1"/>
    <property type="molecule type" value="Genomic_DNA"/>
</dbReference>
<dbReference type="KEGG" id="byl:A4V09_12380"/>
<proteinExistence type="predicted"/>
<dbReference type="RefSeq" id="WP_065542657.1">
    <property type="nucleotide sequence ID" value="NZ_CP015405.2"/>
</dbReference>